<dbReference type="Gene3D" id="3.40.630.30">
    <property type="match status" value="1"/>
</dbReference>
<dbReference type="EMBL" id="JAUSUA010000003">
    <property type="protein sequence ID" value="MDQ0207596.1"/>
    <property type="molecule type" value="Genomic_DNA"/>
</dbReference>
<dbReference type="RefSeq" id="WP_306983020.1">
    <property type="nucleotide sequence ID" value="NZ_JAUSUA010000003.1"/>
</dbReference>
<dbReference type="InterPro" id="IPR000182">
    <property type="entry name" value="GNAT_dom"/>
</dbReference>
<dbReference type="InterPro" id="IPR050769">
    <property type="entry name" value="NAT_camello-type"/>
</dbReference>
<feature type="domain" description="N-acetyltransferase" evidence="2">
    <location>
        <begin position="1"/>
        <end position="136"/>
    </location>
</feature>
<evidence type="ECO:0000313" key="3">
    <source>
        <dbReference type="EMBL" id="MDQ0207596.1"/>
    </source>
</evidence>
<organism evidence="3 4">
    <name type="scientific">Alkalicoccobacillus murimartini</name>
    <dbReference type="NCBI Taxonomy" id="171685"/>
    <lineage>
        <taxon>Bacteria</taxon>
        <taxon>Bacillati</taxon>
        <taxon>Bacillota</taxon>
        <taxon>Bacilli</taxon>
        <taxon>Bacillales</taxon>
        <taxon>Bacillaceae</taxon>
        <taxon>Alkalicoccobacillus</taxon>
    </lineage>
</organism>
<dbReference type="PANTHER" id="PTHR13947">
    <property type="entry name" value="GNAT FAMILY N-ACETYLTRANSFERASE"/>
    <property type="match status" value="1"/>
</dbReference>
<proteinExistence type="predicted"/>
<keyword evidence="4" id="KW-1185">Reference proteome</keyword>
<comment type="caution">
    <text evidence="3">The sequence shown here is derived from an EMBL/GenBank/DDBJ whole genome shotgun (WGS) entry which is preliminary data.</text>
</comment>
<evidence type="ECO:0000313" key="4">
    <source>
        <dbReference type="Proteomes" id="UP001225034"/>
    </source>
</evidence>
<evidence type="ECO:0000259" key="2">
    <source>
        <dbReference type="PROSITE" id="PS51186"/>
    </source>
</evidence>
<dbReference type="SUPFAM" id="SSF55729">
    <property type="entry name" value="Acyl-CoA N-acyltransferases (Nat)"/>
    <property type="match status" value="1"/>
</dbReference>
<dbReference type="PROSITE" id="PS51186">
    <property type="entry name" value="GNAT"/>
    <property type="match status" value="1"/>
</dbReference>
<sequence length="150" mass="17123">MLIRELKQNEEIPWTLLLAADPSRELVKKYVAQGDSFVAERDGEIVGVIVLLPITPMKQEIMNIAVAEDVQGQGIGKRLIEYVLKAAVKKNLQVVEVGTGNSSMAALSFYQKCGFRMDRIDHNYFVRNYDEKIEENGIWCRDMVRLVYEV</sequence>
<protein>
    <submittedName>
        <fullName evidence="3">Ribosomal protein S18 acetylase RimI-like enzyme</fullName>
    </submittedName>
</protein>
<reference evidence="3 4" key="1">
    <citation type="submission" date="2023-07" db="EMBL/GenBank/DDBJ databases">
        <title>Genomic Encyclopedia of Type Strains, Phase IV (KMG-IV): sequencing the most valuable type-strain genomes for metagenomic binning, comparative biology and taxonomic classification.</title>
        <authorList>
            <person name="Goeker M."/>
        </authorList>
    </citation>
    <scope>NUCLEOTIDE SEQUENCE [LARGE SCALE GENOMIC DNA]</scope>
    <source>
        <strain evidence="3 4">DSM 19154</strain>
    </source>
</reference>
<dbReference type="Pfam" id="PF00583">
    <property type="entry name" value="Acetyltransf_1"/>
    <property type="match status" value="1"/>
</dbReference>
<gene>
    <name evidence="3" type="ORF">J2S05_002397</name>
</gene>
<keyword evidence="1" id="KW-0808">Transferase</keyword>
<name>A0ABT9YIQ9_9BACI</name>
<dbReference type="InterPro" id="IPR016181">
    <property type="entry name" value="Acyl_CoA_acyltransferase"/>
</dbReference>
<accession>A0ABT9YIQ9</accession>
<dbReference type="Proteomes" id="UP001225034">
    <property type="component" value="Unassembled WGS sequence"/>
</dbReference>
<evidence type="ECO:0000256" key="1">
    <source>
        <dbReference type="ARBA" id="ARBA00022679"/>
    </source>
</evidence>
<dbReference type="PANTHER" id="PTHR13947:SF37">
    <property type="entry name" value="LD18367P"/>
    <property type="match status" value="1"/>
</dbReference>
<dbReference type="CDD" id="cd04301">
    <property type="entry name" value="NAT_SF"/>
    <property type="match status" value="1"/>
</dbReference>